<sequence length="172" mass="19203">MVYPIMQNYQVKKEVQISATGAQFDASLKENEILLVPILRAGLGMLEAFLDLIPFAQVAHIGLSRNENLEIQEYFYKVPNVSKNAKVIILDPMLATGHSLKVAIDRLKNDGFSNISAASIIAVQEGVDYIEKYHKDVQIYTANFDHHLNEKSYIIPGLGDAGDRLFGEKNSH</sequence>
<feature type="domain" description="Phosphoribosyltransferase" evidence="1">
    <location>
        <begin position="2"/>
        <end position="167"/>
    </location>
</feature>
<reference evidence="3" key="1">
    <citation type="journal article" date="2009" name="BMC Bioinformatics">
        <title>The Mycoplasma conjunctivae genome sequencing, annotation and analysis.</title>
        <authorList>
            <person name="Calderon-Copete S.P."/>
            <person name="Wigger G."/>
            <person name="Wunderlin C."/>
            <person name="Schmidheini T."/>
            <person name="Frey J."/>
            <person name="Quail M.A."/>
            <person name="Falquet L."/>
        </authorList>
    </citation>
    <scope>NUCLEOTIDE SEQUENCE [LARGE SCALE GENOMIC DNA]</scope>
    <source>
        <strain evidence="3">ATCC 25834 / NCTC 10147 / HRC/581</strain>
    </source>
</reference>
<dbReference type="Pfam" id="PF14681">
    <property type="entry name" value="UPRTase"/>
    <property type="match status" value="1"/>
</dbReference>
<dbReference type="AlphaFoldDB" id="C5J6Z2"/>
<proteinExistence type="predicted"/>
<dbReference type="InterPro" id="IPR029057">
    <property type="entry name" value="PRTase-like"/>
</dbReference>
<dbReference type="EMBL" id="FM864216">
    <property type="protein sequence ID" value="CAT05255.1"/>
    <property type="molecule type" value="Genomic_DNA"/>
</dbReference>
<evidence type="ECO:0000313" key="3">
    <source>
        <dbReference type="Proteomes" id="UP000001491"/>
    </source>
</evidence>
<evidence type="ECO:0000259" key="1">
    <source>
        <dbReference type="Pfam" id="PF14681"/>
    </source>
</evidence>
<organism evidence="2 3">
    <name type="scientific">Mesomycoplasma conjunctivae (strain ATCC 25834 / NCTC 10147 / HRC/581)</name>
    <name type="common">Mycoplasma conjunctivae</name>
    <dbReference type="NCBI Taxonomy" id="572263"/>
    <lineage>
        <taxon>Bacteria</taxon>
        <taxon>Bacillati</taxon>
        <taxon>Mycoplasmatota</taxon>
        <taxon>Mycoplasmoidales</taxon>
        <taxon>Metamycoplasmataceae</taxon>
        <taxon>Mesomycoplasma</taxon>
    </lineage>
</organism>
<dbReference type="SUPFAM" id="SSF53271">
    <property type="entry name" value="PRTase-like"/>
    <property type="match status" value="1"/>
</dbReference>
<dbReference type="Gene3D" id="3.40.50.2020">
    <property type="match status" value="1"/>
</dbReference>
<accession>C5J6Z2</accession>
<dbReference type="InterPro" id="IPR000836">
    <property type="entry name" value="PRTase_dom"/>
</dbReference>
<keyword evidence="3" id="KW-1185">Reference proteome</keyword>
<keyword evidence="2" id="KW-0328">Glycosyltransferase</keyword>
<dbReference type="HOGENOM" id="CLU_067096_2_0_14"/>
<dbReference type="GO" id="GO:0016757">
    <property type="term" value="F:glycosyltransferase activity"/>
    <property type="evidence" value="ECO:0007669"/>
    <property type="project" value="UniProtKB-KW"/>
</dbReference>
<evidence type="ECO:0000313" key="2">
    <source>
        <dbReference type="EMBL" id="CAT05255.1"/>
    </source>
</evidence>
<keyword evidence="2" id="KW-0808">Transferase</keyword>
<dbReference type="CDD" id="cd06223">
    <property type="entry name" value="PRTases_typeI"/>
    <property type="match status" value="1"/>
</dbReference>
<name>C5J6Z2_MESCH</name>
<dbReference type="eggNOG" id="COG0035">
    <property type="taxonomic scope" value="Bacteria"/>
</dbReference>
<dbReference type="KEGG" id="mco:MCJ_005560"/>
<dbReference type="NCBIfam" id="NF001097">
    <property type="entry name" value="PRK00129.1"/>
    <property type="match status" value="1"/>
</dbReference>
<dbReference type="Proteomes" id="UP000001491">
    <property type="component" value="Chromosome"/>
</dbReference>
<gene>
    <name evidence="2" type="primary">upp</name>
    <name evidence="2" type="ordered locus">MCJ_005560</name>
</gene>
<protein>
    <submittedName>
        <fullName evidence="2">Uracil phosphoribosyltransferase</fullName>
    </submittedName>
</protein>